<dbReference type="InterPro" id="IPR028427">
    <property type="entry name" value="Met_Sox_Rdtase_MsrB"/>
</dbReference>
<feature type="binding site" evidence="6">
    <location>
        <position position="64"/>
    </location>
    <ligand>
        <name>Zn(2+)</name>
        <dbReference type="ChEBI" id="CHEBI:29105"/>
    </ligand>
</feature>
<dbReference type="GO" id="GO:0033743">
    <property type="term" value="F:peptide-methionine (R)-S-oxide reductase activity"/>
    <property type="evidence" value="ECO:0007669"/>
    <property type="project" value="UniProtKB-UniRule"/>
</dbReference>
<keyword evidence="2 6" id="KW-0479">Metal-binding</keyword>
<evidence type="ECO:0000259" key="7">
    <source>
        <dbReference type="PROSITE" id="PS51790"/>
    </source>
</evidence>
<evidence type="ECO:0000313" key="8">
    <source>
        <dbReference type="EMBL" id="PSJ04570.1"/>
    </source>
</evidence>
<comment type="caution">
    <text evidence="8">The sequence shown here is derived from an EMBL/GenBank/DDBJ whole genome shotgun (WGS) entry which is preliminary data.</text>
</comment>
<evidence type="ECO:0000313" key="9">
    <source>
        <dbReference type="Proteomes" id="UP000243002"/>
    </source>
</evidence>
<comment type="catalytic activity">
    <reaction evidence="5 6">
        <text>L-methionyl-[protein] + [thioredoxin]-disulfide + H2O = L-methionyl-(R)-S-oxide-[protein] + [thioredoxin]-dithiol</text>
        <dbReference type="Rhea" id="RHEA:24164"/>
        <dbReference type="Rhea" id="RHEA-COMP:10698"/>
        <dbReference type="Rhea" id="RHEA-COMP:10700"/>
        <dbReference type="Rhea" id="RHEA-COMP:12313"/>
        <dbReference type="Rhea" id="RHEA-COMP:12314"/>
        <dbReference type="ChEBI" id="CHEBI:15377"/>
        <dbReference type="ChEBI" id="CHEBI:16044"/>
        <dbReference type="ChEBI" id="CHEBI:29950"/>
        <dbReference type="ChEBI" id="CHEBI:45764"/>
        <dbReference type="ChEBI" id="CHEBI:50058"/>
        <dbReference type="EC" id="1.8.4.12"/>
    </reaction>
</comment>
<dbReference type="InterPro" id="IPR002579">
    <property type="entry name" value="Met_Sox_Rdtase_MsrB_dom"/>
</dbReference>
<feature type="active site" description="Nucleophile" evidence="6">
    <location>
        <position position="136"/>
    </location>
</feature>
<evidence type="ECO:0000256" key="5">
    <source>
        <dbReference type="ARBA" id="ARBA00048488"/>
    </source>
</evidence>
<comment type="cofactor">
    <cofactor evidence="6">
        <name>Zn(2+)</name>
        <dbReference type="ChEBI" id="CHEBI:29105"/>
    </cofactor>
    <text evidence="6">Binds 1 zinc ion per subunit. The zinc ion is important for the structural integrity of the protein.</text>
</comment>
<proteinExistence type="inferred from homology"/>
<evidence type="ECO:0000256" key="4">
    <source>
        <dbReference type="ARBA" id="ARBA00023002"/>
    </source>
</evidence>
<feature type="binding site" evidence="6">
    <location>
        <position position="113"/>
    </location>
    <ligand>
        <name>Zn(2+)</name>
        <dbReference type="ChEBI" id="CHEBI:29105"/>
    </ligand>
</feature>
<dbReference type="NCBIfam" id="TIGR00357">
    <property type="entry name" value="peptide-methionine (R)-S-oxide reductase MsrB"/>
    <property type="match status" value="1"/>
</dbReference>
<dbReference type="OrthoDB" id="4174719at2"/>
<organism evidence="8 9">
    <name type="scientific">Cyanobium usitatum str. Tous</name>
    <dbReference type="NCBI Taxonomy" id="2116684"/>
    <lineage>
        <taxon>Bacteria</taxon>
        <taxon>Bacillati</taxon>
        <taxon>Cyanobacteriota</taxon>
        <taxon>Cyanophyceae</taxon>
        <taxon>Synechococcales</taxon>
        <taxon>Prochlorococcaceae</taxon>
        <taxon>Cyanobium</taxon>
    </lineage>
</organism>
<evidence type="ECO:0000256" key="6">
    <source>
        <dbReference type="HAMAP-Rule" id="MF_01400"/>
    </source>
</evidence>
<name>A0A2P7MTJ4_9CYAN</name>
<dbReference type="HAMAP" id="MF_01400">
    <property type="entry name" value="MsrB"/>
    <property type="match status" value="1"/>
</dbReference>
<evidence type="ECO:0000256" key="3">
    <source>
        <dbReference type="ARBA" id="ARBA00022833"/>
    </source>
</evidence>
<protein>
    <recommendedName>
        <fullName evidence="6">Peptide methionine sulfoxide reductase MsrB</fullName>
        <ecNumber evidence="6">1.8.4.12</ecNumber>
    </recommendedName>
    <alternativeName>
        <fullName evidence="6">Peptide-methionine (R)-S-oxide reductase</fullName>
    </alternativeName>
</protein>
<keyword evidence="9" id="KW-1185">Reference proteome</keyword>
<dbReference type="PROSITE" id="PS51790">
    <property type="entry name" value="MSRB"/>
    <property type="match status" value="1"/>
</dbReference>
<dbReference type="PANTHER" id="PTHR10173:SF52">
    <property type="entry name" value="METHIONINE-R-SULFOXIDE REDUCTASE B1"/>
    <property type="match status" value="1"/>
</dbReference>
<keyword evidence="4 6" id="KW-0560">Oxidoreductase</keyword>
<feature type="domain" description="MsrB" evidence="7">
    <location>
        <begin position="25"/>
        <end position="147"/>
    </location>
</feature>
<comment type="similarity">
    <text evidence="1 6">Belongs to the MsrB Met sulfoxide reductase family.</text>
</comment>
<dbReference type="InterPro" id="IPR011057">
    <property type="entry name" value="Mss4-like_sf"/>
</dbReference>
<evidence type="ECO:0000256" key="2">
    <source>
        <dbReference type="ARBA" id="ARBA00022723"/>
    </source>
</evidence>
<evidence type="ECO:0000256" key="1">
    <source>
        <dbReference type="ARBA" id="ARBA00007174"/>
    </source>
</evidence>
<dbReference type="GO" id="GO:0006979">
    <property type="term" value="P:response to oxidative stress"/>
    <property type="evidence" value="ECO:0007669"/>
    <property type="project" value="InterPro"/>
</dbReference>
<dbReference type="EC" id="1.8.4.12" evidence="6"/>
<sequence length="147" mass="15620">MADAASSSDPSACGLDSGLARGASEEQWRQQLTPEQFRVARQGGTERAFSGAYWNQKGNGSYHCICCDAELYSSATKFDSGTGWPSFWDGVSAAAISTHTDKAHGMVRTEIRCANCDAHLGHVFNDGPAPTGQRHCVNSASLAFKAS</sequence>
<dbReference type="GO" id="GO:0005737">
    <property type="term" value="C:cytoplasm"/>
    <property type="evidence" value="ECO:0007669"/>
    <property type="project" value="TreeGrafter"/>
</dbReference>
<dbReference type="EMBL" id="PXXO01000011">
    <property type="protein sequence ID" value="PSJ04570.1"/>
    <property type="molecule type" value="Genomic_DNA"/>
</dbReference>
<dbReference type="PANTHER" id="PTHR10173">
    <property type="entry name" value="METHIONINE SULFOXIDE REDUCTASE"/>
    <property type="match status" value="1"/>
</dbReference>
<keyword evidence="3 6" id="KW-0862">Zinc</keyword>
<accession>A0A2P7MTJ4</accession>
<dbReference type="GO" id="GO:0030091">
    <property type="term" value="P:protein repair"/>
    <property type="evidence" value="ECO:0007669"/>
    <property type="project" value="InterPro"/>
</dbReference>
<dbReference type="RefSeq" id="WP_106632602.1">
    <property type="nucleotide sequence ID" value="NZ_PXXO01000011.1"/>
</dbReference>
<feature type="binding site" evidence="6">
    <location>
        <position position="67"/>
    </location>
    <ligand>
        <name>Zn(2+)</name>
        <dbReference type="ChEBI" id="CHEBI:29105"/>
    </ligand>
</feature>
<gene>
    <name evidence="6 8" type="primary">msrB</name>
    <name evidence="8" type="ORF">C7K55_10125</name>
</gene>
<dbReference type="Gene3D" id="2.170.150.20">
    <property type="entry name" value="Peptide methionine sulfoxide reductase"/>
    <property type="match status" value="1"/>
</dbReference>
<dbReference type="AlphaFoldDB" id="A0A2P7MTJ4"/>
<dbReference type="Pfam" id="PF01641">
    <property type="entry name" value="SelR"/>
    <property type="match status" value="1"/>
</dbReference>
<dbReference type="GO" id="GO:0008270">
    <property type="term" value="F:zinc ion binding"/>
    <property type="evidence" value="ECO:0007669"/>
    <property type="project" value="UniProtKB-UniRule"/>
</dbReference>
<reference evidence="8 9" key="1">
    <citation type="journal article" date="2018" name="Environ. Microbiol.">
        <title>Ecological and genomic features of two widespread freshwater picocyanobacteria.</title>
        <authorList>
            <person name="Cabello-Yeves P.J."/>
            <person name="Picazo A."/>
            <person name="Camacho A."/>
            <person name="Callieri C."/>
            <person name="Rosselli R."/>
            <person name="Roda-Garcia J.J."/>
            <person name="Coutinho F.H."/>
            <person name="Rodriguez-Valera F."/>
        </authorList>
    </citation>
    <scope>NUCLEOTIDE SEQUENCE [LARGE SCALE GENOMIC DNA]</scope>
    <source>
        <strain evidence="8 9">Tous</strain>
    </source>
</reference>
<feature type="binding site" evidence="6">
    <location>
        <position position="116"/>
    </location>
    <ligand>
        <name>Zn(2+)</name>
        <dbReference type="ChEBI" id="CHEBI:29105"/>
    </ligand>
</feature>
<dbReference type="SUPFAM" id="SSF51316">
    <property type="entry name" value="Mss4-like"/>
    <property type="match status" value="1"/>
</dbReference>
<dbReference type="Proteomes" id="UP000243002">
    <property type="component" value="Unassembled WGS sequence"/>
</dbReference>
<dbReference type="FunFam" id="2.170.150.20:FF:000001">
    <property type="entry name" value="Peptide methionine sulfoxide reductase MsrB"/>
    <property type="match status" value="1"/>
</dbReference>